<feature type="compositionally biased region" description="Low complexity" evidence="1">
    <location>
        <begin position="89"/>
        <end position="100"/>
    </location>
</feature>
<comment type="caution">
    <text evidence="3">The sequence shown here is derived from an EMBL/GenBank/DDBJ whole genome shotgun (WGS) entry which is preliminary data.</text>
</comment>
<keyword evidence="2" id="KW-0812">Transmembrane</keyword>
<accession>A0A812Z5E6</accession>
<keyword evidence="2" id="KW-0472">Membrane</keyword>
<sequence>ALRMSGIEPAHPAIPNAAALNDGLLRATQRAARAAETGNAAASAEEASGADAPTDAPSETADENARLDAREAELLAEAEGHPPAEVEAVPQPAAASGAAPSAPPAKAPPPHLRGTTAGEEAQEGRGARAPCDEAGDGPVSGPLVAGGATVATVVALLDAYHMVPRPRGAVAIATLILAATAAALVGVRWATLLQPLFNPPTPRSLLLPLMPGGDLVRDERRESAAYVRSLVDQAQEQAADGRVTPLAILDAAPPARGGDANVALHPVMLTAFTYDDPELTSAATAA</sequence>
<feature type="region of interest" description="Disordered" evidence="1">
    <location>
        <begin position="31"/>
        <end position="63"/>
    </location>
</feature>
<dbReference type="AlphaFoldDB" id="A0A812Z5E6"/>
<keyword evidence="2" id="KW-1133">Transmembrane helix</keyword>
<proteinExistence type="predicted"/>
<feature type="non-terminal residue" evidence="3">
    <location>
        <position position="1"/>
    </location>
</feature>
<keyword evidence="4" id="KW-1185">Reference proteome</keyword>
<feature type="non-terminal residue" evidence="3">
    <location>
        <position position="286"/>
    </location>
</feature>
<reference evidence="3" key="1">
    <citation type="submission" date="2021-02" db="EMBL/GenBank/DDBJ databases">
        <authorList>
            <person name="Dougan E. K."/>
            <person name="Rhodes N."/>
            <person name="Thang M."/>
            <person name="Chan C."/>
        </authorList>
    </citation>
    <scope>NUCLEOTIDE SEQUENCE</scope>
</reference>
<evidence type="ECO:0000313" key="3">
    <source>
        <dbReference type="EMBL" id="CAE7813390.1"/>
    </source>
</evidence>
<feature type="transmembrane region" description="Helical" evidence="2">
    <location>
        <begin position="169"/>
        <end position="190"/>
    </location>
</feature>
<gene>
    <name evidence="3" type="ORF">SNEC2469_LOCUS24116</name>
</gene>
<evidence type="ECO:0000256" key="2">
    <source>
        <dbReference type="SAM" id="Phobius"/>
    </source>
</evidence>
<evidence type="ECO:0000256" key="1">
    <source>
        <dbReference type="SAM" id="MobiDB-lite"/>
    </source>
</evidence>
<dbReference type="Proteomes" id="UP000601435">
    <property type="component" value="Unassembled WGS sequence"/>
</dbReference>
<feature type="region of interest" description="Disordered" evidence="1">
    <location>
        <begin position="89"/>
        <end position="140"/>
    </location>
</feature>
<dbReference type="EMBL" id="CAJNJA010045941">
    <property type="protein sequence ID" value="CAE7813390.1"/>
    <property type="molecule type" value="Genomic_DNA"/>
</dbReference>
<organism evidence="3 4">
    <name type="scientific">Symbiodinium necroappetens</name>
    <dbReference type="NCBI Taxonomy" id="1628268"/>
    <lineage>
        <taxon>Eukaryota</taxon>
        <taxon>Sar</taxon>
        <taxon>Alveolata</taxon>
        <taxon>Dinophyceae</taxon>
        <taxon>Suessiales</taxon>
        <taxon>Symbiodiniaceae</taxon>
        <taxon>Symbiodinium</taxon>
    </lineage>
</organism>
<evidence type="ECO:0000313" key="4">
    <source>
        <dbReference type="Proteomes" id="UP000601435"/>
    </source>
</evidence>
<feature type="compositionally biased region" description="Pro residues" evidence="1">
    <location>
        <begin position="101"/>
        <end position="111"/>
    </location>
</feature>
<protein>
    <submittedName>
        <fullName evidence="3">Uncharacterized protein</fullName>
    </submittedName>
</protein>
<name>A0A812Z5E6_9DINO</name>
<feature type="compositionally biased region" description="Low complexity" evidence="1">
    <location>
        <begin position="31"/>
        <end position="52"/>
    </location>
</feature>